<dbReference type="EMBL" id="LAZR01019019">
    <property type="protein sequence ID" value="KKL94084.1"/>
    <property type="molecule type" value="Genomic_DNA"/>
</dbReference>
<accession>A0A0F9G5N7</accession>
<organism evidence="1">
    <name type="scientific">marine sediment metagenome</name>
    <dbReference type="NCBI Taxonomy" id="412755"/>
    <lineage>
        <taxon>unclassified sequences</taxon>
        <taxon>metagenomes</taxon>
        <taxon>ecological metagenomes</taxon>
    </lineage>
</organism>
<protein>
    <submittedName>
        <fullName evidence="1">Uncharacterized protein</fullName>
    </submittedName>
</protein>
<name>A0A0F9G5N7_9ZZZZ</name>
<proteinExistence type="predicted"/>
<reference evidence="1" key="1">
    <citation type="journal article" date="2015" name="Nature">
        <title>Complex archaea that bridge the gap between prokaryotes and eukaryotes.</title>
        <authorList>
            <person name="Spang A."/>
            <person name="Saw J.H."/>
            <person name="Jorgensen S.L."/>
            <person name="Zaremba-Niedzwiedzka K."/>
            <person name="Martijn J."/>
            <person name="Lind A.E."/>
            <person name="van Eijk R."/>
            <person name="Schleper C."/>
            <person name="Guy L."/>
            <person name="Ettema T.J."/>
        </authorList>
    </citation>
    <scope>NUCLEOTIDE SEQUENCE</scope>
</reference>
<sequence>MKMKRKTIKRCICYAELLGDISDIKDPEERLSKLMIFVDLLQDIVRRKTKIETLRNLRKAFNLKNKDKRKWGWTVEINWDECPYLKEYPDMPHVACNPRLDCQHIKSKTRRCTRKNCPLKV</sequence>
<comment type="caution">
    <text evidence="1">The sequence shown here is derived from an EMBL/GenBank/DDBJ whole genome shotgun (WGS) entry which is preliminary data.</text>
</comment>
<evidence type="ECO:0000313" key="1">
    <source>
        <dbReference type="EMBL" id="KKL94084.1"/>
    </source>
</evidence>
<gene>
    <name evidence="1" type="ORF">LCGC14_1868240</name>
</gene>
<dbReference type="AlphaFoldDB" id="A0A0F9G5N7"/>